<keyword evidence="4" id="KW-0597">Phosphoprotein</keyword>
<dbReference type="PANTHER" id="PTHR45436">
    <property type="entry name" value="SENSOR HISTIDINE KINASE YKOH"/>
    <property type="match status" value="1"/>
</dbReference>
<dbReference type="EC" id="2.7.13.3" evidence="3"/>
<dbReference type="PROSITE" id="PS50109">
    <property type="entry name" value="HIS_KIN"/>
    <property type="match status" value="1"/>
</dbReference>
<dbReference type="SUPFAM" id="SSF55874">
    <property type="entry name" value="ATPase domain of HSP90 chaperone/DNA topoisomerase II/histidine kinase"/>
    <property type="match status" value="1"/>
</dbReference>
<evidence type="ECO:0000256" key="13">
    <source>
        <dbReference type="SAM" id="Phobius"/>
    </source>
</evidence>
<evidence type="ECO:0000256" key="11">
    <source>
        <dbReference type="ARBA" id="ARBA00023012"/>
    </source>
</evidence>
<dbReference type="SUPFAM" id="SSF47384">
    <property type="entry name" value="Homodimeric domain of signal transducing histidine kinase"/>
    <property type="match status" value="1"/>
</dbReference>
<accession>A0ABU9DT58</accession>
<name>A0ABU9DT58_9BACL</name>
<evidence type="ECO:0000256" key="8">
    <source>
        <dbReference type="ARBA" id="ARBA00022777"/>
    </source>
</evidence>
<sequence>MDGMIRILRRFIGITLLMFALLVIVNLVLLGTLIFKGMNEGQSPGAVVKETAQALSREGGDYRLSSREEERLNQAEAWAMLIGPDGQVAWRYKLPEEIPLSYSLIDAAKFSRHYLMEYPVYSWEHQDGLLVVGYPKTSYAKYQFMFPVSWVSTLPLRSLLLLAGNIVLALLLSVLIGTRMVRAIKPLVAGIHGLAKEEQVHVEPGGVLNDLAQSINHTSGILQAKNKALKAKDEARSNWIAGISHDIRTPLSMVLGYASELEEHGELPEEQRQYAGIIRKQGEKLRSLVQDLNLVSMLEYDMQPLHVKRMRLSAAARQTVSDFLNQGLDARYSITLHITDESIAVKADEKLLLRAIANLVQNSVRHNPQGCEIRIEAALQPGGVTCRLKVTDNGRGIPPEELSGLLELPYASSRKRLAANGHGLGLPMVARIAQAHHGRLILRSGPGQGLEAVLELPALQSAG</sequence>
<dbReference type="Gene3D" id="1.10.287.130">
    <property type="match status" value="1"/>
</dbReference>
<evidence type="ECO:0000256" key="10">
    <source>
        <dbReference type="ARBA" id="ARBA00022989"/>
    </source>
</evidence>
<feature type="domain" description="Histidine kinase" evidence="14">
    <location>
        <begin position="242"/>
        <end position="460"/>
    </location>
</feature>
<proteinExistence type="predicted"/>
<evidence type="ECO:0000259" key="14">
    <source>
        <dbReference type="PROSITE" id="PS50109"/>
    </source>
</evidence>
<keyword evidence="16" id="KW-1185">Reference proteome</keyword>
<feature type="transmembrane region" description="Helical" evidence="13">
    <location>
        <begin position="154"/>
        <end position="176"/>
    </location>
</feature>
<dbReference type="InterPro" id="IPR003594">
    <property type="entry name" value="HATPase_dom"/>
</dbReference>
<evidence type="ECO:0000256" key="3">
    <source>
        <dbReference type="ARBA" id="ARBA00012438"/>
    </source>
</evidence>
<keyword evidence="7" id="KW-0547">Nucleotide-binding</keyword>
<organism evidence="15 16">
    <name type="scientific">Paenibacillus filicis</name>
    <dbReference type="NCBI Taxonomy" id="669464"/>
    <lineage>
        <taxon>Bacteria</taxon>
        <taxon>Bacillati</taxon>
        <taxon>Bacillota</taxon>
        <taxon>Bacilli</taxon>
        <taxon>Bacillales</taxon>
        <taxon>Paenibacillaceae</taxon>
        <taxon>Paenibacillus</taxon>
    </lineage>
</organism>
<keyword evidence="8 15" id="KW-0418">Kinase</keyword>
<dbReference type="InterPro" id="IPR050428">
    <property type="entry name" value="TCS_sensor_his_kinase"/>
</dbReference>
<evidence type="ECO:0000256" key="6">
    <source>
        <dbReference type="ARBA" id="ARBA00022692"/>
    </source>
</evidence>
<dbReference type="EMBL" id="JBBPCC010000024">
    <property type="protein sequence ID" value="MEK8131879.1"/>
    <property type="molecule type" value="Genomic_DNA"/>
</dbReference>
<feature type="transmembrane region" description="Helical" evidence="13">
    <location>
        <begin position="12"/>
        <end position="35"/>
    </location>
</feature>
<dbReference type="CDD" id="cd00075">
    <property type="entry name" value="HATPase"/>
    <property type="match status" value="1"/>
</dbReference>
<evidence type="ECO:0000313" key="16">
    <source>
        <dbReference type="Proteomes" id="UP001469365"/>
    </source>
</evidence>
<dbReference type="PANTHER" id="PTHR45436:SF5">
    <property type="entry name" value="SENSOR HISTIDINE KINASE TRCS"/>
    <property type="match status" value="1"/>
</dbReference>
<dbReference type="Pfam" id="PF00512">
    <property type="entry name" value="HisKA"/>
    <property type="match status" value="1"/>
</dbReference>
<evidence type="ECO:0000256" key="9">
    <source>
        <dbReference type="ARBA" id="ARBA00022840"/>
    </source>
</evidence>
<comment type="caution">
    <text evidence="15">The sequence shown here is derived from an EMBL/GenBank/DDBJ whole genome shotgun (WGS) entry which is preliminary data.</text>
</comment>
<evidence type="ECO:0000256" key="1">
    <source>
        <dbReference type="ARBA" id="ARBA00000085"/>
    </source>
</evidence>
<reference evidence="15 16" key="1">
    <citation type="submission" date="2024-04" db="EMBL/GenBank/DDBJ databases">
        <title>draft genome sequnece of Paenibacillus filicis.</title>
        <authorList>
            <person name="Kim D.-U."/>
        </authorList>
    </citation>
    <scope>NUCLEOTIDE SEQUENCE [LARGE SCALE GENOMIC DNA]</scope>
    <source>
        <strain evidence="15 16">KACC14197</strain>
    </source>
</reference>
<dbReference type="InterPro" id="IPR004358">
    <property type="entry name" value="Sig_transdc_His_kin-like_C"/>
</dbReference>
<evidence type="ECO:0000256" key="4">
    <source>
        <dbReference type="ARBA" id="ARBA00022553"/>
    </source>
</evidence>
<dbReference type="SMART" id="SM00388">
    <property type="entry name" value="HisKA"/>
    <property type="match status" value="1"/>
</dbReference>
<evidence type="ECO:0000256" key="7">
    <source>
        <dbReference type="ARBA" id="ARBA00022741"/>
    </source>
</evidence>
<evidence type="ECO:0000256" key="5">
    <source>
        <dbReference type="ARBA" id="ARBA00022679"/>
    </source>
</evidence>
<keyword evidence="12 13" id="KW-0472">Membrane</keyword>
<dbReference type="RefSeq" id="WP_341419007.1">
    <property type="nucleotide sequence ID" value="NZ_JBBPCC010000024.1"/>
</dbReference>
<evidence type="ECO:0000313" key="15">
    <source>
        <dbReference type="EMBL" id="MEK8131879.1"/>
    </source>
</evidence>
<keyword evidence="9" id="KW-0067">ATP-binding</keyword>
<dbReference type="InterPro" id="IPR003661">
    <property type="entry name" value="HisK_dim/P_dom"/>
</dbReference>
<comment type="subcellular location">
    <subcellularLocation>
        <location evidence="2">Membrane</location>
    </subcellularLocation>
</comment>
<keyword evidence="6 13" id="KW-0812">Transmembrane</keyword>
<comment type="catalytic activity">
    <reaction evidence="1">
        <text>ATP + protein L-histidine = ADP + protein N-phospho-L-histidine.</text>
        <dbReference type="EC" id="2.7.13.3"/>
    </reaction>
</comment>
<keyword evidence="5" id="KW-0808">Transferase</keyword>
<dbReference type="Pfam" id="PF02518">
    <property type="entry name" value="HATPase_c"/>
    <property type="match status" value="1"/>
</dbReference>
<dbReference type="InterPro" id="IPR036890">
    <property type="entry name" value="HATPase_C_sf"/>
</dbReference>
<dbReference type="SMART" id="SM00387">
    <property type="entry name" value="HATPase_c"/>
    <property type="match status" value="1"/>
</dbReference>
<gene>
    <name evidence="15" type="ORF">WMW72_28620</name>
</gene>
<dbReference type="CDD" id="cd00082">
    <property type="entry name" value="HisKA"/>
    <property type="match status" value="1"/>
</dbReference>
<dbReference type="Proteomes" id="UP001469365">
    <property type="component" value="Unassembled WGS sequence"/>
</dbReference>
<evidence type="ECO:0000256" key="2">
    <source>
        <dbReference type="ARBA" id="ARBA00004370"/>
    </source>
</evidence>
<dbReference type="GO" id="GO:0016301">
    <property type="term" value="F:kinase activity"/>
    <property type="evidence" value="ECO:0007669"/>
    <property type="project" value="UniProtKB-KW"/>
</dbReference>
<dbReference type="PRINTS" id="PR00344">
    <property type="entry name" value="BCTRLSENSOR"/>
</dbReference>
<evidence type="ECO:0000256" key="12">
    <source>
        <dbReference type="ARBA" id="ARBA00023136"/>
    </source>
</evidence>
<protein>
    <recommendedName>
        <fullName evidence="3">histidine kinase</fullName>
        <ecNumber evidence="3">2.7.13.3</ecNumber>
    </recommendedName>
</protein>
<dbReference type="Gene3D" id="3.30.565.10">
    <property type="entry name" value="Histidine kinase-like ATPase, C-terminal domain"/>
    <property type="match status" value="1"/>
</dbReference>
<keyword evidence="11" id="KW-0902">Two-component regulatory system</keyword>
<dbReference type="InterPro" id="IPR005467">
    <property type="entry name" value="His_kinase_dom"/>
</dbReference>
<keyword evidence="10 13" id="KW-1133">Transmembrane helix</keyword>
<dbReference type="InterPro" id="IPR036097">
    <property type="entry name" value="HisK_dim/P_sf"/>
</dbReference>